<reference evidence="2 3" key="1">
    <citation type="submission" date="2019-03" db="EMBL/GenBank/DDBJ databases">
        <title>Single cell metagenomics reveals metabolic interactions within the superorganism composed of flagellate Streblomastix strix and complex community of Bacteroidetes bacteria on its surface.</title>
        <authorList>
            <person name="Treitli S.C."/>
            <person name="Kolisko M."/>
            <person name="Husnik F."/>
            <person name="Keeling P."/>
            <person name="Hampl V."/>
        </authorList>
    </citation>
    <scope>NUCLEOTIDE SEQUENCE [LARGE SCALE GENOMIC DNA]</scope>
    <source>
        <strain evidence="2">ST1C</strain>
    </source>
</reference>
<name>A0A5J4UBD1_9EUKA</name>
<feature type="transmembrane region" description="Helical" evidence="1">
    <location>
        <begin position="292"/>
        <end position="317"/>
    </location>
</feature>
<dbReference type="AlphaFoldDB" id="A0A5J4UBD1"/>
<dbReference type="EMBL" id="SNRW01017956">
    <property type="protein sequence ID" value="KAA6367809.1"/>
    <property type="molecule type" value="Genomic_DNA"/>
</dbReference>
<evidence type="ECO:0000256" key="1">
    <source>
        <dbReference type="SAM" id="Phobius"/>
    </source>
</evidence>
<protein>
    <submittedName>
        <fullName evidence="2">Uncharacterized protein</fullName>
    </submittedName>
</protein>
<keyword evidence="1" id="KW-1133">Transmembrane helix</keyword>
<sequence>MCDRQRSDGADTISQSTKHQKIEPLTSAVSASYGLGVACFWSIIKSIFFISIGKNQVGYYYIAKVINTLFILEKDIIVYIYVPDIGQLVDCLLIAALPRSLQLINRTEQYKFAGGSLSSNKVIISGFSAGIIVQAKQVSNDLDLFNQTTFKSYRKSVIQSYKYNEAQFLVSTGNSLNIGLSQFKSITPEKVISLGQRQKQAVVAEAAATYSKGTSINTPQWRLPQTILSNGATVTLLLTVRSDKELEHIIACSLAQIDVSHNLVLSLHIAIYQNGPQAVENPNQNLSVSPTLYFYVAYFISFASAVVAVLVPLKFVLDLANSNGDNIPYVKLILFNYIPIVLAGIVIVQLTQQVQTQQQVALPLAPSGALVYLVPPEVKVFLGQSKNSCLDKAKDQGSIVKVLSTSFSAEYDETQSECDAFDKRAKQSDALKLICISLKFIFNQQMGFWSGLKNFGSKILHGVTTAAKWVAPVLHKVMGAVAPTLGAINPTAGMIARGVGGAAGMANKFLNR</sequence>
<organism evidence="2 3">
    <name type="scientific">Streblomastix strix</name>
    <dbReference type="NCBI Taxonomy" id="222440"/>
    <lineage>
        <taxon>Eukaryota</taxon>
        <taxon>Metamonada</taxon>
        <taxon>Preaxostyla</taxon>
        <taxon>Oxymonadida</taxon>
        <taxon>Streblomastigidae</taxon>
        <taxon>Streblomastix</taxon>
    </lineage>
</organism>
<comment type="caution">
    <text evidence="2">The sequence shown here is derived from an EMBL/GenBank/DDBJ whole genome shotgun (WGS) entry which is preliminary data.</text>
</comment>
<keyword evidence="1" id="KW-0472">Membrane</keyword>
<keyword evidence="1" id="KW-0812">Transmembrane</keyword>
<gene>
    <name evidence="2" type="ORF">EZS28_036664</name>
</gene>
<feature type="transmembrane region" description="Helical" evidence="1">
    <location>
        <begin position="329"/>
        <end position="350"/>
    </location>
</feature>
<proteinExistence type="predicted"/>
<accession>A0A5J4UBD1</accession>
<evidence type="ECO:0000313" key="2">
    <source>
        <dbReference type="EMBL" id="KAA6367809.1"/>
    </source>
</evidence>
<dbReference type="Proteomes" id="UP000324800">
    <property type="component" value="Unassembled WGS sequence"/>
</dbReference>
<evidence type="ECO:0000313" key="3">
    <source>
        <dbReference type="Proteomes" id="UP000324800"/>
    </source>
</evidence>